<dbReference type="Pfam" id="PF11938">
    <property type="entry name" value="DUF3456"/>
    <property type="match status" value="1"/>
</dbReference>
<protein>
    <submittedName>
        <fullName evidence="6">DUF3456 domain-containing protein</fullName>
    </submittedName>
</protein>
<dbReference type="PANTHER" id="PTHR15382">
    <property type="entry name" value="CTG4A-RELATED"/>
    <property type="match status" value="1"/>
</dbReference>
<organism evidence="6">
    <name type="scientific">Echinostoma caproni</name>
    <dbReference type="NCBI Taxonomy" id="27848"/>
    <lineage>
        <taxon>Eukaryota</taxon>
        <taxon>Metazoa</taxon>
        <taxon>Spiralia</taxon>
        <taxon>Lophotrochozoa</taxon>
        <taxon>Platyhelminthes</taxon>
        <taxon>Trematoda</taxon>
        <taxon>Digenea</taxon>
        <taxon>Plagiorchiida</taxon>
        <taxon>Echinostomata</taxon>
        <taxon>Echinostomatoidea</taxon>
        <taxon>Echinostomatidae</taxon>
        <taxon>Echinostoma</taxon>
    </lineage>
</organism>
<comment type="similarity">
    <text evidence="1">Belongs to the canopy family.</text>
</comment>
<gene>
    <name evidence="4" type="ORF">ECPE_LOCUS8489</name>
</gene>
<accession>A0A183ANF4</accession>
<name>A0A183ANF4_9TREM</name>
<sequence length="184" mass="21351">MSVQLKDISVCRVFVHEFLLRLQETNSSDYITLGDSGVALRKIKYDRSMLKYKLHKERQGCNRFDKTISETQKSLTDLADRGVTVQLDVPLDMWDKPSVEISSLTKQCYSMVSAFEDALEDWFYNLQGEVDLLDYFCRDRVLKDFPKAQGPRIAYICHSFHSITRTDQTYGMRKVLACVILIQD</sequence>
<dbReference type="WBParaSite" id="ECPE_0000851501-mRNA-1">
    <property type="protein sequence ID" value="ECPE_0000851501-mRNA-1"/>
    <property type="gene ID" value="ECPE_0000851501"/>
</dbReference>
<dbReference type="PANTHER" id="PTHR15382:SF8">
    <property type="entry name" value="CANOPY B"/>
    <property type="match status" value="1"/>
</dbReference>
<dbReference type="OrthoDB" id="6020060at2759"/>
<evidence type="ECO:0000259" key="3">
    <source>
        <dbReference type="Pfam" id="PF11938"/>
    </source>
</evidence>
<keyword evidence="2" id="KW-0732">Signal</keyword>
<evidence type="ECO:0000313" key="6">
    <source>
        <dbReference type="WBParaSite" id="ECPE_0000851501-mRNA-1"/>
    </source>
</evidence>
<dbReference type="EMBL" id="UZAN01046038">
    <property type="protein sequence ID" value="VDP83631.1"/>
    <property type="molecule type" value="Genomic_DNA"/>
</dbReference>
<dbReference type="AlphaFoldDB" id="A0A183ANF4"/>
<evidence type="ECO:0000256" key="2">
    <source>
        <dbReference type="ARBA" id="ARBA00022729"/>
    </source>
</evidence>
<proteinExistence type="inferred from homology"/>
<reference evidence="4 5" key="2">
    <citation type="submission" date="2018-11" db="EMBL/GenBank/DDBJ databases">
        <authorList>
            <consortium name="Pathogen Informatics"/>
        </authorList>
    </citation>
    <scope>NUCLEOTIDE SEQUENCE [LARGE SCALE GENOMIC DNA]</scope>
    <source>
        <strain evidence="4 5">Egypt</strain>
    </source>
</reference>
<dbReference type="InterPro" id="IPR021852">
    <property type="entry name" value="DUF3456"/>
</dbReference>
<keyword evidence="5" id="KW-1185">Reference proteome</keyword>
<evidence type="ECO:0000256" key="1">
    <source>
        <dbReference type="ARBA" id="ARBA00007285"/>
    </source>
</evidence>
<feature type="domain" description="DUF3456" evidence="3">
    <location>
        <begin position="41"/>
        <end position="140"/>
    </location>
</feature>
<reference evidence="6" key="1">
    <citation type="submission" date="2016-06" db="UniProtKB">
        <authorList>
            <consortium name="WormBaseParasite"/>
        </authorList>
    </citation>
    <scope>IDENTIFICATION</scope>
</reference>
<dbReference type="Proteomes" id="UP000272942">
    <property type="component" value="Unassembled WGS sequence"/>
</dbReference>
<evidence type="ECO:0000313" key="4">
    <source>
        <dbReference type="EMBL" id="VDP83631.1"/>
    </source>
</evidence>
<evidence type="ECO:0000313" key="5">
    <source>
        <dbReference type="Proteomes" id="UP000272942"/>
    </source>
</evidence>